<dbReference type="SUPFAM" id="SSF52540">
    <property type="entry name" value="P-loop containing nucleoside triphosphate hydrolases"/>
    <property type="match status" value="1"/>
</dbReference>
<dbReference type="SUPFAM" id="SSF48452">
    <property type="entry name" value="TPR-like"/>
    <property type="match status" value="1"/>
</dbReference>
<dbReference type="EMBL" id="FUWS01000006">
    <property type="protein sequence ID" value="SKA11327.1"/>
    <property type="molecule type" value="Genomic_DNA"/>
</dbReference>
<dbReference type="Pfam" id="PF14559">
    <property type="entry name" value="TPR_19"/>
    <property type="match status" value="1"/>
</dbReference>
<evidence type="ECO:0000259" key="7">
    <source>
        <dbReference type="SMART" id="SM00382"/>
    </source>
</evidence>
<dbReference type="InterPro" id="IPR003593">
    <property type="entry name" value="AAA+_ATPase"/>
</dbReference>
<dbReference type="PROSITE" id="PS50005">
    <property type="entry name" value="TPR"/>
    <property type="match status" value="1"/>
</dbReference>
<dbReference type="FunFam" id="3.40.50.300:FF:001025">
    <property type="entry name" value="ATPase family, AAA domain-containing 2B"/>
    <property type="match status" value="1"/>
</dbReference>
<reference evidence="8 9" key="1">
    <citation type="submission" date="2017-02" db="EMBL/GenBank/DDBJ databases">
        <authorList>
            <person name="Peterson S.W."/>
        </authorList>
    </citation>
    <scope>NUCLEOTIDE SEQUENCE [LARGE SCALE GENOMIC DNA]</scope>
    <source>
        <strain evidence="8 9">DSM 45154</strain>
    </source>
</reference>
<dbReference type="OrthoDB" id="9809379at2"/>
<evidence type="ECO:0000313" key="8">
    <source>
        <dbReference type="EMBL" id="SKA11327.1"/>
    </source>
</evidence>
<evidence type="ECO:0000313" key="9">
    <source>
        <dbReference type="Proteomes" id="UP000190637"/>
    </source>
</evidence>
<feature type="compositionally biased region" description="Low complexity" evidence="6">
    <location>
        <begin position="76"/>
        <end position="87"/>
    </location>
</feature>
<dbReference type="PANTHER" id="PTHR23077">
    <property type="entry name" value="AAA-FAMILY ATPASE"/>
    <property type="match status" value="1"/>
</dbReference>
<evidence type="ECO:0000256" key="1">
    <source>
        <dbReference type="ARBA" id="ARBA00022741"/>
    </source>
</evidence>
<dbReference type="Gene3D" id="3.40.50.300">
    <property type="entry name" value="P-loop containing nucleotide triphosphate hydrolases"/>
    <property type="match status" value="1"/>
</dbReference>
<organism evidence="8 9">
    <name type="scientific">Marinactinospora thermotolerans DSM 45154</name>
    <dbReference type="NCBI Taxonomy" id="1122192"/>
    <lineage>
        <taxon>Bacteria</taxon>
        <taxon>Bacillati</taxon>
        <taxon>Actinomycetota</taxon>
        <taxon>Actinomycetes</taxon>
        <taxon>Streptosporangiales</taxon>
        <taxon>Nocardiopsidaceae</taxon>
        <taxon>Marinactinospora</taxon>
    </lineage>
</organism>
<keyword evidence="4" id="KW-0802">TPR repeat</keyword>
<dbReference type="Gene3D" id="1.10.8.60">
    <property type="match status" value="1"/>
</dbReference>
<dbReference type="PANTHER" id="PTHR23077:SF171">
    <property type="entry name" value="NUCLEAR VALOSIN-CONTAINING PROTEIN-LIKE"/>
    <property type="match status" value="1"/>
</dbReference>
<dbReference type="InterPro" id="IPR027417">
    <property type="entry name" value="P-loop_NTPase"/>
</dbReference>
<dbReference type="SMART" id="SM00382">
    <property type="entry name" value="AAA"/>
    <property type="match status" value="1"/>
</dbReference>
<evidence type="ECO:0000256" key="4">
    <source>
        <dbReference type="PROSITE-ProRule" id="PRU00339"/>
    </source>
</evidence>
<proteinExistence type="inferred from homology"/>
<dbReference type="GO" id="GO:0016887">
    <property type="term" value="F:ATP hydrolysis activity"/>
    <property type="evidence" value="ECO:0007669"/>
    <property type="project" value="InterPro"/>
</dbReference>
<accession>A0A1T4R603</accession>
<keyword evidence="3" id="KW-0175">Coiled coil</keyword>
<dbReference type="InterPro" id="IPR011990">
    <property type="entry name" value="TPR-like_helical_dom_sf"/>
</dbReference>
<keyword evidence="2 5" id="KW-0067">ATP-binding</keyword>
<dbReference type="PROSITE" id="PS00674">
    <property type="entry name" value="AAA"/>
    <property type="match status" value="1"/>
</dbReference>
<feature type="region of interest" description="Disordered" evidence="6">
    <location>
        <begin position="66"/>
        <end position="101"/>
    </location>
</feature>
<feature type="repeat" description="TPR" evidence="4">
    <location>
        <begin position="22"/>
        <end position="55"/>
    </location>
</feature>
<dbReference type="InterPro" id="IPR041569">
    <property type="entry name" value="AAA_lid_3"/>
</dbReference>
<keyword evidence="9" id="KW-1185">Reference proteome</keyword>
<evidence type="ECO:0000256" key="3">
    <source>
        <dbReference type="ARBA" id="ARBA00023054"/>
    </source>
</evidence>
<dbReference type="Gene3D" id="1.25.40.10">
    <property type="entry name" value="Tetratricopeptide repeat domain"/>
    <property type="match status" value="1"/>
</dbReference>
<dbReference type="Pfam" id="PF00004">
    <property type="entry name" value="AAA"/>
    <property type="match status" value="1"/>
</dbReference>
<dbReference type="Proteomes" id="UP000190637">
    <property type="component" value="Unassembled WGS sequence"/>
</dbReference>
<name>A0A1T4R603_9ACTN</name>
<evidence type="ECO:0000256" key="6">
    <source>
        <dbReference type="SAM" id="MobiDB-lite"/>
    </source>
</evidence>
<evidence type="ECO:0000256" key="2">
    <source>
        <dbReference type="ARBA" id="ARBA00022840"/>
    </source>
</evidence>
<dbReference type="AlphaFoldDB" id="A0A1T4R603"/>
<sequence length="420" mass="44639">MDISPALLASIRAAAEAAPDNVELRVHLGELLLTSGDTAAAITEAGRALMVDPHSEQARSLMARALDVPPPPASPAPSGTGPLSSGSDRAAPEEPPAPSAGFDWAAAEEEVRGIAEPRFRSPSPGDPVLPVHDVERPTLTLADVGGMEHVKQRLEAAFLAPMRNPELRRLYAKSLRGGLLLYGPPGCGKTFLARALAGELGAHFLSVGISDVLDMWVGSSERNISAFFDQARRTAPCVLFIDELDALGRRRGASSGPGSTVHQLLTELDAVDRDNEGLFVLAATNQPWDVDPALRRPGRFDRTVLVLPPDAPARRAILEYHLRDRPIEGIDLANLVERTDGFSGADLAHVCDTAAERALVDSAHSGEVRMVNMADFEAALGDVRPSTGPWFDAARGVALFANEGGAYDDLVAYLRGRGRG</sequence>
<protein>
    <submittedName>
        <fullName evidence="8">ATPases of the AAA+ class</fullName>
    </submittedName>
</protein>
<feature type="domain" description="AAA+ ATPase" evidence="7">
    <location>
        <begin position="175"/>
        <end position="310"/>
    </location>
</feature>
<dbReference type="InterPro" id="IPR003960">
    <property type="entry name" value="ATPase_AAA_CS"/>
</dbReference>
<dbReference type="GO" id="GO:0005524">
    <property type="term" value="F:ATP binding"/>
    <property type="evidence" value="ECO:0007669"/>
    <property type="project" value="UniProtKB-KW"/>
</dbReference>
<gene>
    <name evidence="8" type="ORF">SAMN02745673_02549</name>
</gene>
<dbReference type="InterPro" id="IPR050168">
    <property type="entry name" value="AAA_ATPase_domain"/>
</dbReference>
<keyword evidence="1 5" id="KW-0547">Nucleotide-binding</keyword>
<dbReference type="InterPro" id="IPR003959">
    <property type="entry name" value="ATPase_AAA_core"/>
</dbReference>
<dbReference type="STRING" id="1122192.SAMN02745673_02549"/>
<dbReference type="InterPro" id="IPR019734">
    <property type="entry name" value="TPR_rpt"/>
</dbReference>
<comment type="similarity">
    <text evidence="5">Belongs to the AAA ATPase family.</text>
</comment>
<evidence type="ECO:0000256" key="5">
    <source>
        <dbReference type="RuleBase" id="RU003651"/>
    </source>
</evidence>
<dbReference type="Pfam" id="PF17862">
    <property type="entry name" value="AAA_lid_3"/>
    <property type="match status" value="1"/>
</dbReference>